<evidence type="ECO:0000313" key="1">
    <source>
        <dbReference type="EMBL" id="MDO7906914.1"/>
    </source>
</evidence>
<keyword evidence="2" id="KW-1185">Reference proteome</keyword>
<accession>A0ABT9CCE1</accession>
<comment type="caution">
    <text evidence="1">The sequence shown here is derived from an EMBL/GenBank/DDBJ whole genome shotgun (WGS) entry which is preliminary data.</text>
</comment>
<sequence>MYYIKEAGIRRITEVDGVPCAEVEVHPGAADDPQLLVYVARTSGETGGEGYEIKRLIRNDADLALDWYDNSLHSAFEDVTAEAFTNTALYTAEQERGKFLHEVLGYGNLRQEIGGRLQKSDK</sequence>
<dbReference type="Proteomes" id="UP001240171">
    <property type="component" value="Unassembled WGS sequence"/>
</dbReference>
<gene>
    <name evidence="1" type="ORF">Q5741_10860</name>
</gene>
<reference evidence="1 2" key="1">
    <citation type="submission" date="2023-07" db="EMBL/GenBank/DDBJ databases">
        <title>Paenibacillus sp. JX-17 nov. isolated from soil.</title>
        <authorList>
            <person name="Wan Y."/>
            <person name="Liu B."/>
        </authorList>
    </citation>
    <scope>NUCLEOTIDE SEQUENCE [LARGE SCALE GENOMIC DNA]</scope>
    <source>
        <strain evidence="1 2">JX-17</strain>
    </source>
</reference>
<evidence type="ECO:0000313" key="2">
    <source>
        <dbReference type="Proteomes" id="UP001240171"/>
    </source>
</evidence>
<organism evidence="1 2">
    <name type="scientific">Paenibacillus lacisoli</name>
    <dbReference type="NCBI Taxonomy" id="3064525"/>
    <lineage>
        <taxon>Bacteria</taxon>
        <taxon>Bacillati</taxon>
        <taxon>Bacillota</taxon>
        <taxon>Bacilli</taxon>
        <taxon>Bacillales</taxon>
        <taxon>Paenibacillaceae</taxon>
        <taxon>Paenibacillus</taxon>
    </lineage>
</organism>
<dbReference type="RefSeq" id="WP_305024119.1">
    <property type="nucleotide sequence ID" value="NZ_JAUQTB010000005.1"/>
</dbReference>
<protein>
    <submittedName>
        <fullName evidence="1">Uncharacterized protein</fullName>
    </submittedName>
</protein>
<proteinExistence type="predicted"/>
<name>A0ABT9CCE1_9BACL</name>
<dbReference type="EMBL" id="JAUQTB010000005">
    <property type="protein sequence ID" value="MDO7906914.1"/>
    <property type="molecule type" value="Genomic_DNA"/>
</dbReference>